<accession>A0A5R8NLG0</accession>
<proteinExistence type="predicted"/>
<dbReference type="SMART" id="SM00530">
    <property type="entry name" value="HTH_XRE"/>
    <property type="match status" value="1"/>
</dbReference>
<dbReference type="InterPro" id="IPR010982">
    <property type="entry name" value="Lambda_DNA-bd_dom_sf"/>
</dbReference>
<dbReference type="Proteomes" id="UP000306378">
    <property type="component" value="Unassembled WGS sequence"/>
</dbReference>
<dbReference type="PROSITE" id="PS50943">
    <property type="entry name" value="HTH_CROC1"/>
    <property type="match status" value="1"/>
</dbReference>
<dbReference type="InterPro" id="IPR001387">
    <property type="entry name" value="Cro/C1-type_HTH"/>
</dbReference>
<dbReference type="AlphaFoldDB" id="A0A5R8NLG0"/>
<comment type="caution">
    <text evidence="2">The sequence shown here is derived from an EMBL/GenBank/DDBJ whole genome shotgun (WGS) entry which is preliminary data.</text>
</comment>
<dbReference type="SUPFAM" id="SSF47413">
    <property type="entry name" value="lambda repressor-like DNA-binding domains"/>
    <property type="match status" value="1"/>
</dbReference>
<name>A0A5R8NLG0_9NOCA</name>
<dbReference type="EMBL" id="VBUT01000006">
    <property type="protein sequence ID" value="TLF76510.1"/>
    <property type="molecule type" value="Genomic_DNA"/>
</dbReference>
<protein>
    <submittedName>
        <fullName evidence="2">XRE family transcriptional regulator</fullName>
    </submittedName>
</protein>
<dbReference type="CDD" id="cd00093">
    <property type="entry name" value="HTH_XRE"/>
    <property type="match status" value="1"/>
</dbReference>
<dbReference type="RefSeq" id="WP_138448689.1">
    <property type="nucleotide sequence ID" value="NZ_VBUT01000006.1"/>
</dbReference>
<dbReference type="GO" id="GO:0003677">
    <property type="term" value="F:DNA binding"/>
    <property type="evidence" value="ECO:0007669"/>
    <property type="project" value="InterPro"/>
</dbReference>
<gene>
    <name evidence="2" type="ORF">FEK34_16410</name>
</gene>
<feature type="domain" description="HTH cro/C1-type" evidence="1">
    <location>
        <begin position="11"/>
        <end position="65"/>
    </location>
</feature>
<evidence type="ECO:0000313" key="2">
    <source>
        <dbReference type="EMBL" id="TLF76510.1"/>
    </source>
</evidence>
<reference evidence="2 3" key="1">
    <citation type="submission" date="2019-05" db="EMBL/GenBank/DDBJ databases">
        <title>Genomes sequences of two Nocardia cyriacigeorgica environmental isolates, type strains Nocardia asteroides ATCC 19247 and Nocardia cyriacigeorgica DSM 44484.</title>
        <authorList>
            <person name="Vautrin F."/>
            <person name="Bergeron E."/>
            <person name="Dubost A."/>
            <person name="Abrouk D."/>
            <person name="Rodriguez Nava V."/>
            <person name="Pujic P."/>
        </authorList>
    </citation>
    <scope>NUCLEOTIDE SEQUENCE [LARGE SCALE GENOMIC DNA]</scope>
    <source>
        <strain evidence="2 3">EML 446</strain>
    </source>
</reference>
<evidence type="ECO:0000259" key="1">
    <source>
        <dbReference type="PROSITE" id="PS50943"/>
    </source>
</evidence>
<evidence type="ECO:0000313" key="3">
    <source>
        <dbReference type="Proteomes" id="UP000306378"/>
    </source>
</evidence>
<dbReference type="Gene3D" id="1.10.260.40">
    <property type="entry name" value="lambda repressor-like DNA-binding domains"/>
    <property type="match status" value="1"/>
</dbReference>
<sequence length="268" mass="30225">MSLGSSPNERLRAAILDAGLTNEALAAQVELDPKSVHRWVTKGVVPRRTTARKAAEVLGVAVGFLWPELDLGTKKAAQLEIVGLYPHRADAPRHLWLDLLANTESDLWLFANASLFLPEQNPESIDLIRRKADSGVRVRILLGDPDSPEMALRGEEERLYEAIPARIRMALTYYSPLVGVPGVEFMLHRTCLYNSIFRYDDQMLVNQHVYGTYGYNAPLLHLRRVQGGDFFDTYVRSFERVWEGAAPITDSHFWKMFSAANFKTRAPA</sequence>
<organism evidence="2 3">
    <name type="scientific">Nocardia cyriacigeorgica</name>
    <dbReference type="NCBI Taxonomy" id="135487"/>
    <lineage>
        <taxon>Bacteria</taxon>
        <taxon>Bacillati</taxon>
        <taxon>Actinomycetota</taxon>
        <taxon>Actinomycetes</taxon>
        <taxon>Mycobacteriales</taxon>
        <taxon>Nocardiaceae</taxon>
        <taxon>Nocardia</taxon>
    </lineage>
</organism>